<name>A0A6C0CMF7_9ZZZZ</name>
<accession>A0A6C0CMF7</accession>
<proteinExistence type="predicted"/>
<dbReference type="AlphaFoldDB" id="A0A6C0CMF7"/>
<protein>
    <submittedName>
        <fullName evidence="1">Uncharacterized protein</fullName>
    </submittedName>
</protein>
<evidence type="ECO:0000313" key="1">
    <source>
        <dbReference type="EMBL" id="QHT04854.1"/>
    </source>
</evidence>
<organism evidence="1">
    <name type="scientific">viral metagenome</name>
    <dbReference type="NCBI Taxonomy" id="1070528"/>
    <lineage>
        <taxon>unclassified sequences</taxon>
        <taxon>metagenomes</taxon>
        <taxon>organismal metagenomes</taxon>
    </lineage>
</organism>
<reference evidence="1" key="1">
    <citation type="journal article" date="2020" name="Nature">
        <title>Giant virus diversity and host interactions through global metagenomics.</title>
        <authorList>
            <person name="Schulz F."/>
            <person name="Roux S."/>
            <person name="Paez-Espino D."/>
            <person name="Jungbluth S."/>
            <person name="Walsh D.A."/>
            <person name="Denef V.J."/>
            <person name="McMahon K.D."/>
            <person name="Konstantinidis K.T."/>
            <person name="Eloe-Fadrosh E.A."/>
            <person name="Kyrpides N.C."/>
            <person name="Woyke T."/>
        </authorList>
    </citation>
    <scope>NUCLEOTIDE SEQUENCE</scope>
    <source>
        <strain evidence="1">GVMAG-M-3300021343-4</strain>
    </source>
</reference>
<dbReference type="EMBL" id="MN739440">
    <property type="protein sequence ID" value="QHT04854.1"/>
    <property type="molecule type" value="Genomic_DNA"/>
</dbReference>
<sequence length="35" mass="3934">MIELKGVKIYTNESTNTKTGASIYKFGGDVYFSRD</sequence>